<sequence length="125" mass="15110">MGHAICPMAWCRLYGISRSRFYEVKSEYERGRYPDFRDGRQAMEYPTSRYLTAKEWMLQYAKKYGESMPNSSDVNLPQCVRKNDVFKHYEEDHWYENALKRSRFMNVEERVSTCQDSCKKPVYQM</sequence>
<protein>
    <submittedName>
        <fullName evidence="2">Uncharacterized protein LOC118419108</fullName>
    </submittedName>
</protein>
<evidence type="ECO:0000313" key="2">
    <source>
        <dbReference type="RefSeq" id="XP_035681304.1"/>
    </source>
</evidence>
<gene>
    <name evidence="2" type="primary">LOC118419108</name>
</gene>
<dbReference type="PANTHER" id="PTHR33153:SF3">
    <property type="entry name" value="TRAFFICKING PROTEIN PARTICLE COMPLEX SUBUNIT 11 DOMAIN-CONTAINING PROTEIN"/>
    <property type="match status" value="1"/>
</dbReference>
<reference evidence="2" key="2">
    <citation type="submission" date="2025-08" db="UniProtKB">
        <authorList>
            <consortium name="RefSeq"/>
        </authorList>
    </citation>
    <scope>IDENTIFICATION</scope>
    <source>
        <strain evidence="2">S238N-H82</strain>
        <tissue evidence="2">Testes</tissue>
    </source>
</reference>
<accession>A0A9J7MWM8</accession>
<dbReference type="RefSeq" id="XP_035681304.1">
    <property type="nucleotide sequence ID" value="XM_035825411.1"/>
</dbReference>
<dbReference type="AlphaFoldDB" id="A0A9J7MWM8"/>
<dbReference type="KEGG" id="bfo:118419108"/>
<proteinExistence type="predicted"/>
<reference evidence="1" key="1">
    <citation type="journal article" date="2020" name="Nat. Ecol. Evol.">
        <title>Deeply conserved synteny resolves early events in vertebrate evolution.</title>
        <authorList>
            <person name="Simakov O."/>
            <person name="Marletaz F."/>
            <person name="Yue J.X."/>
            <person name="O'Connell B."/>
            <person name="Jenkins J."/>
            <person name="Brandt A."/>
            <person name="Calef R."/>
            <person name="Tung C.H."/>
            <person name="Huang T.K."/>
            <person name="Schmutz J."/>
            <person name="Satoh N."/>
            <person name="Yu J.K."/>
            <person name="Putnam N.H."/>
            <person name="Green R.E."/>
            <person name="Rokhsar D.S."/>
        </authorList>
    </citation>
    <scope>NUCLEOTIDE SEQUENCE [LARGE SCALE GENOMIC DNA]</scope>
    <source>
        <strain evidence="1">S238N-H82</strain>
    </source>
</reference>
<dbReference type="OrthoDB" id="10172517at2759"/>
<dbReference type="Proteomes" id="UP000001554">
    <property type="component" value="Chromosome 7"/>
</dbReference>
<organism evidence="1 2">
    <name type="scientific">Branchiostoma floridae</name>
    <name type="common">Florida lancelet</name>
    <name type="synonym">Amphioxus</name>
    <dbReference type="NCBI Taxonomy" id="7739"/>
    <lineage>
        <taxon>Eukaryota</taxon>
        <taxon>Metazoa</taxon>
        <taxon>Chordata</taxon>
        <taxon>Cephalochordata</taxon>
        <taxon>Leptocardii</taxon>
        <taxon>Amphioxiformes</taxon>
        <taxon>Branchiostomatidae</taxon>
        <taxon>Branchiostoma</taxon>
    </lineage>
</organism>
<keyword evidence="1" id="KW-1185">Reference proteome</keyword>
<dbReference type="GeneID" id="118419108"/>
<evidence type="ECO:0000313" key="1">
    <source>
        <dbReference type="Proteomes" id="UP000001554"/>
    </source>
</evidence>
<name>A0A9J7MWM8_BRAFL</name>
<dbReference type="PANTHER" id="PTHR33153">
    <property type="entry name" value="MYND-TYPE DOMAIN-CONTAINING PROTEIN"/>
    <property type="match status" value="1"/>
</dbReference>